<dbReference type="GO" id="GO:0043683">
    <property type="term" value="P:type IV pilus assembly"/>
    <property type="evidence" value="ECO:0007669"/>
    <property type="project" value="InterPro"/>
</dbReference>
<proteinExistence type="predicted"/>
<sequence length="181" mass="18848">MESRTADRTWLLVGLAGIVAILGLGWVLLVGPATSALADQRAQTENAELDLDRQQTRLAQLRSQNNQLAQFQAELAGAQEALPANAAQPEFLRALQSMGTATGVTIDNLAISDPAPAKQPGVVTLPITMSVTGPTADTEAFLNRLQAAGRAVLVGQVNSTVQGSRTSMTLSLQAFVSQAGG</sequence>
<keyword evidence="3" id="KW-1185">Reference proteome</keyword>
<organism evidence="2 3">
    <name type="scientific">Pilimelia terevasa</name>
    <dbReference type="NCBI Taxonomy" id="53372"/>
    <lineage>
        <taxon>Bacteria</taxon>
        <taxon>Bacillati</taxon>
        <taxon>Actinomycetota</taxon>
        <taxon>Actinomycetes</taxon>
        <taxon>Micromonosporales</taxon>
        <taxon>Micromonosporaceae</taxon>
        <taxon>Pilimelia</taxon>
    </lineage>
</organism>
<evidence type="ECO:0000313" key="2">
    <source>
        <dbReference type="EMBL" id="GGK28596.1"/>
    </source>
</evidence>
<protein>
    <recommendedName>
        <fullName evidence="4">Type IV pilus biogenesis protein PilO</fullName>
    </recommendedName>
</protein>
<evidence type="ECO:0000313" key="3">
    <source>
        <dbReference type="Proteomes" id="UP000662200"/>
    </source>
</evidence>
<evidence type="ECO:0000256" key="1">
    <source>
        <dbReference type="SAM" id="Coils"/>
    </source>
</evidence>
<dbReference type="PANTHER" id="PTHR39555:SF1">
    <property type="entry name" value="TYPE IV PILUS INNER MEMBRANE COMPONENT PILO"/>
    <property type="match status" value="1"/>
</dbReference>
<dbReference type="AlphaFoldDB" id="A0A8J3FJD0"/>
<evidence type="ECO:0008006" key="4">
    <source>
        <dbReference type="Google" id="ProtNLM"/>
    </source>
</evidence>
<reference evidence="2" key="2">
    <citation type="submission" date="2020-09" db="EMBL/GenBank/DDBJ databases">
        <authorList>
            <person name="Sun Q."/>
            <person name="Ohkuma M."/>
        </authorList>
    </citation>
    <scope>NUCLEOTIDE SEQUENCE</scope>
    <source>
        <strain evidence="2">JCM 3091</strain>
    </source>
</reference>
<dbReference type="PANTHER" id="PTHR39555">
    <property type="entry name" value="FIMBRIAL ASSEMBLY PROTEIN PILO-LIKE PROTEIN-RELATED"/>
    <property type="match status" value="1"/>
</dbReference>
<reference evidence="2" key="1">
    <citation type="journal article" date="2014" name="Int. J. Syst. Evol. Microbiol.">
        <title>Complete genome sequence of Corynebacterium casei LMG S-19264T (=DSM 44701T), isolated from a smear-ripened cheese.</title>
        <authorList>
            <consortium name="US DOE Joint Genome Institute (JGI-PGF)"/>
            <person name="Walter F."/>
            <person name="Albersmeier A."/>
            <person name="Kalinowski J."/>
            <person name="Ruckert C."/>
        </authorList>
    </citation>
    <scope>NUCLEOTIDE SEQUENCE</scope>
    <source>
        <strain evidence="2">JCM 3091</strain>
    </source>
</reference>
<accession>A0A8J3FJD0</accession>
<comment type="caution">
    <text evidence="2">The sequence shown here is derived from an EMBL/GenBank/DDBJ whole genome shotgun (WGS) entry which is preliminary data.</text>
</comment>
<dbReference type="Pfam" id="PF04350">
    <property type="entry name" value="PilO"/>
    <property type="match status" value="1"/>
</dbReference>
<dbReference type="InterPro" id="IPR007445">
    <property type="entry name" value="PilO"/>
</dbReference>
<dbReference type="RefSeq" id="WP_189114122.1">
    <property type="nucleotide sequence ID" value="NZ_BMQC01000006.1"/>
</dbReference>
<dbReference type="GO" id="GO:0043107">
    <property type="term" value="P:type IV pilus-dependent motility"/>
    <property type="evidence" value="ECO:0007669"/>
    <property type="project" value="InterPro"/>
</dbReference>
<dbReference type="EMBL" id="BMQC01000006">
    <property type="protein sequence ID" value="GGK28596.1"/>
    <property type="molecule type" value="Genomic_DNA"/>
</dbReference>
<name>A0A8J3FJD0_9ACTN</name>
<dbReference type="Gene3D" id="3.30.70.60">
    <property type="match status" value="1"/>
</dbReference>
<feature type="coiled-coil region" evidence="1">
    <location>
        <begin position="37"/>
        <end position="81"/>
    </location>
</feature>
<dbReference type="InterPro" id="IPR014717">
    <property type="entry name" value="Transl_elong_EF1B/ribsomal_bS6"/>
</dbReference>
<keyword evidence="1" id="KW-0175">Coiled coil</keyword>
<gene>
    <name evidence="2" type="ORF">GCM10010124_21630</name>
</gene>
<dbReference type="Proteomes" id="UP000662200">
    <property type="component" value="Unassembled WGS sequence"/>
</dbReference>